<sequence length="185" mass="21144">MSNYTLKSQAELPSLKGYVSIREAAEMLGLARKTVYEYVTEGRIPGVKAGDIILVRVEDVENFKPNISGRPRTTIPQWRISPADNTLFQTRIFVHIKPGKLSEFRQRLDEIRRQKAHLFPGTIARYIAGSQKDPQQVEISLIWRSSVAPDEAVRQQALEEFKQRLADVLDWENASYDEGSIFMHA</sequence>
<dbReference type="Proteomes" id="UP000290365">
    <property type="component" value="Chromosome"/>
</dbReference>
<proteinExistence type="predicted"/>
<evidence type="ECO:0000259" key="1">
    <source>
        <dbReference type="Pfam" id="PF12728"/>
    </source>
</evidence>
<dbReference type="OrthoDB" id="1366685at2"/>
<reference evidence="2 3" key="1">
    <citation type="submission" date="2019-01" db="EMBL/GenBank/DDBJ databases">
        <title>Ktedonosporobacter rubrisoli SCAWS-G2.</title>
        <authorList>
            <person name="Huang Y."/>
            <person name="Yan B."/>
        </authorList>
    </citation>
    <scope>NUCLEOTIDE SEQUENCE [LARGE SCALE GENOMIC DNA]</scope>
    <source>
        <strain evidence="2 3">SCAWS-G2</strain>
    </source>
</reference>
<dbReference type="KEGG" id="kbs:EPA93_34265"/>
<name>A0A4P6JZ49_KTERU</name>
<dbReference type="Pfam" id="PF12728">
    <property type="entry name" value="HTH_17"/>
    <property type="match status" value="1"/>
</dbReference>
<protein>
    <submittedName>
        <fullName evidence="2">DNA-binding protein</fullName>
    </submittedName>
</protein>
<gene>
    <name evidence="2" type="ORF">EPA93_34265</name>
</gene>
<dbReference type="NCBIfam" id="TIGR01764">
    <property type="entry name" value="excise"/>
    <property type="match status" value="1"/>
</dbReference>
<feature type="domain" description="Helix-turn-helix" evidence="1">
    <location>
        <begin position="18"/>
        <end position="63"/>
    </location>
</feature>
<keyword evidence="3" id="KW-1185">Reference proteome</keyword>
<dbReference type="EMBL" id="CP035758">
    <property type="protein sequence ID" value="QBD80763.1"/>
    <property type="molecule type" value="Genomic_DNA"/>
</dbReference>
<evidence type="ECO:0000313" key="2">
    <source>
        <dbReference type="EMBL" id="QBD80763.1"/>
    </source>
</evidence>
<evidence type="ECO:0000313" key="3">
    <source>
        <dbReference type="Proteomes" id="UP000290365"/>
    </source>
</evidence>
<dbReference type="InterPro" id="IPR009061">
    <property type="entry name" value="DNA-bd_dom_put_sf"/>
</dbReference>
<dbReference type="InterPro" id="IPR010093">
    <property type="entry name" value="SinI_DNA-bd"/>
</dbReference>
<dbReference type="RefSeq" id="WP_129891825.1">
    <property type="nucleotide sequence ID" value="NZ_CP035758.1"/>
</dbReference>
<dbReference type="SUPFAM" id="SSF54909">
    <property type="entry name" value="Dimeric alpha+beta barrel"/>
    <property type="match status" value="1"/>
</dbReference>
<dbReference type="GO" id="GO:0003677">
    <property type="term" value="F:DNA binding"/>
    <property type="evidence" value="ECO:0007669"/>
    <property type="project" value="UniProtKB-KW"/>
</dbReference>
<keyword evidence="2" id="KW-0238">DNA-binding</keyword>
<organism evidence="2 3">
    <name type="scientific">Ktedonosporobacter rubrisoli</name>
    <dbReference type="NCBI Taxonomy" id="2509675"/>
    <lineage>
        <taxon>Bacteria</taxon>
        <taxon>Bacillati</taxon>
        <taxon>Chloroflexota</taxon>
        <taxon>Ktedonobacteria</taxon>
        <taxon>Ktedonobacterales</taxon>
        <taxon>Ktedonosporobacteraceae</taxon>
        <taxon>Ktedonosporobacter</taxon>
    </lineage>
</organism>
<dbReference type="InterPro" id="IPR041657">
    <property type="entry name" value="HTH_17"/>
</dbReference>
<dbReference type="InterPro" id="IPR011008">
    <property type="entry name" value="Dimeric_a/b-barrel"/>
</dbReference>
<accession>A0A4P6JZ49</accession>
<dbReference type="SUPFAM" id="SSF46955">
    <property type="entry name" value="Putative DNA-binding domain"/>
    <property type="match status" value="1"/>
</dbReference>
<dbReference type="AlphaFoldDB" id="A0A4P6JZ49"/>
<dbReference type="Gene3D" id="3.30.70.100">
    <property type="match status" value="1"/>
</dbReference>